<dbReference type="Pfam" id="PF13395">
    <property type="entry name" value="HNH_4"/>
    <property type="match status" value="1"/>
</dbReference>
<dbReference type="RefSeq" id="WP_100353964.1">
    <property type="nucleotide sequence ID" value="NZ_PCGR01000003.1"/>
</dbReference>
<dbReference type="Proteomes" id="UP000228680">
    <property type="component" value="Unassembled WGS sequence"/>
</dbReference>
<dbReference type="InterPro" id="IPR003615">
    <property type="entry name" value="HNH_nuc"/>
</dbReference>
<proteinExistence type="predicted"/>
<feature type="domain" description="HNH nuclease" evidence="1">
    <location>
        <begin position="225"/>
        <end position="274"/>
    </location>
</feature>
<protein>
    <submittedName>
        <fullName evidence="2">HNH endonuclease</fullName>
    </submittedName>
</protein>
<dbReference type="CDD" id="cd00085">
    <property type="entry name" value="HNHc"/>
    <property type="match status" value="1"/>
</dbReference>
<dbReference type="EMBL" id="PCGR01000003">
    <property type="protein sequence ID" value="PJK16187.1"/>
    <property type="molecule type" value="Genomic_DNA"/>
</dbReference>
<keyword evidence="3" id="KW-1185">Reference proteome</keyword>
<keyword evidence="2" id="KW-0255">Endonuclease</keyword>
<accession>A0A2M9EY91</accession>
<gene>
    <name evidence="2" type="ORF">CQS04_09755</name>
</gene>
<dbReference type="Gene3D" id="1.10.30.50">
    <property type="match status" value="1"/>
</dbReference>
<evidence type="ECO:0000313" key="2">
    <source>
        <dbReference type="EMBL" id="PJK16187.1"/>
    </source>
</evidence>
<evidence type="ECO:0000259" key="1">
    <source>
        <dbReference type="Pfam" id="PF13395"/>
    </source>
</evidence>
<dbReference type="GO" id="GO:0004519">
    <property type="term" value="F:endonuclease activity"/>
    <property type="evidence" value="ECO:0007669"/>
    <property type="project" value="UniProtKB-KW"/>
</dbReference>
<keyword evidence="2" id="KW-0378">Hydrolase</keyword>
<name>A0A2M9EY91_9BACL</name>
<evidence type="ECO:0000313" key="3">
    <source>
        <dbReference type="Proteomes" id="UP000228680"/>
    </source>
</evidence>
<keyword evidence="2" id="KW-0540">Nuclease</keyword>
<sequence length="326" mass="38253">MVAGWQLNEGAIRYSNASDDEYFAAIMKALSNQSAKTTSYKFGLLRAILENLYQTDGEFKISYPQLAHSLAKFYWNLVVEYEYQQGHRSQIVTLLLTVKEAYNIPSKVSYEFINPVTQTLIEKEITSKILKKYVIGALFEDTNRLLYSFSKKGELLQFSDTSLHFLRKYQTTIFKLTTYELTKYIQVQNPLIEQQILIENIENITKRSSLLQFQKELISLTGAECFYTETPLQPFKRNIAVDHFIPWSFIHSDDLWNLVLTSQTLNSKKGRKLPNETYLNKLHNRNEEFKNSEEIHVRLAFEDYEFQILKDLYRYADVNGFEVGWK</sequence>
<comment type="caution">
    <text evidence="2">The sequence shown here is derived from an EMBL/GenBank/DDBJ whole genome shotgun (WGS) entry which is preliminary data.</text>
</comment>
<reference evidence="2 3" key="1">
    <citation type="submission" date="2017-10" db="EMBL/GenBank/DDBJ databases">
        <title>Draft genome of Chryseomicrobium casticus sp. nov.</title>
        <authorList>
            <person name="Chakraborty R."/>
            <person name="Saha T."/>
        </authorList>
    </citation>
    <scope>NUCLEOTIDE SEQUENCE [LARGE SCALE GENOMIC DNA]</scope>
    <source>
        <strain evidence="2 3">ET03</strain>
    </source>
</reference>
<dbReference type="OrthoDB" id="489287at2"/>
<dbReference type="AlphaFoldDB" id="A0A2M9EY91"/>
<organism evidence="2 3">
    <name type="scientific">Chryseomicrobium excrementi</name>
    <dbReference type="NCBI Taxonomy" id="2041346"/>
    <lineage>
        <taxon>Bacteria</taxon>
        <taxon>Bacillati</taxon>
        <taxon>Bacillota</taxon>
        <taxon>Bacilli</taxon>
        <taxon>Bacillales</taxon>
        <taxon>Caryophanaceae</taxon>
        <taxon>Chryseomicrobium</taxon>
    </lineage>
</organism>